<accession>A0A9D4DK83</accession>
<evidence type="ECO:0000313" key="1">
    <source>
        <dbReference type="EMBL" id="KAH3750453.1"/>
    </source>
</evidence>
<name>A0A9D4DK83_DREPO</name>
<gene>
    <name evidence="1" type="ORF">DPMN_184976</name>
</gene>
<keyword evidence="2" id="KW-1185">Reference proteome</keyword>
<sequence length="90" mass="9930">MISKSINCFHTKDRRLPVGTDVVEGLVEQNPELLSDYLDEVLLVVIVDESIIEHAEALVDPESGHGVAGVVEVFVCTKKSLKYLQDAMAY</sequence>
<protein>
    <submittedName>
        <fullName evidence="1">Uncharacterized protein</fullName>
    </submittedName>
</protein>
<proteinExistence type="predicted"/>
<dbReference type="AlphaFoldDB" id="A0A9D4DK83"/>
<organism evidence="1 2">
    <name type="scientific">Dreissena polymorpha</name>
    <name type="common">Zebra mussel</name>
    <name type="synonym">Mytilus polymorpha</name>
    <dbReference type="NCBI Taxonomy" id="45954"/>
    <lineage>
        <taxon>Eukaryota</taxon>
        <taxon>Metazoa</taxon>
        <taxon>Spiralia</taxon>
        <taxon>Lophotrochozoa</taxon>
        <taxon>Mollusca</taxon>
        <taxon>Bivalvia</taxon>
        <taxon>Autobranchia</taxon>
        <taxon>Heteroconchia</taxon>
        <taxon>Euheterodonta</taxon>
        <taxon>Imparidentia</taxon>
        <taxon>Neoheterodontei</taxon>
        <taxon>Myida</taxon>
        <taxon>Dreissenoidea</taxon>
        <taxon>Dreissenidae</taxon>
        <taxon>Dreissena</taxon>
    </lineage>
</organism>
<comment type="caution">
    <text evidence="1">The sequence shown here is derived from an EMBL/GenBank/DDBJ whole genome shotgun (WGS) entry which is preliminary data.</text>
</comment>
<dbReference type="EMBL" id="JAIWYP010000010">
    <property type="protein sequence ID" value="KAH3750453.1"/>
    <property type="molecule type" value="Genomic_DNA"/>
</dbReference>
<evidence type="ECO:0000313" key="2">
    <source>
        <dbReference type="Proteomes" id="UP000828390"/>
    </source>
</evidence>
<reference evidence="1" key="1">
    <citation type="journal article" date="2019" name="bioRxiv">
        <title>The Genome of the Zebra Mussel, Dreissena polymorpha: A Resource for Invasive Species Research.</title>
        <authorList>
            <person name="McCartney M.A."/>
            <person name="Auch B."/>
            <person name="Kono T."/>
            <person name="Mallez S."/>
            <person name="Zhang Y."/>
            <person name="Obille A."/>
            <person name="Becker A."/>
            <person name="Abrahante J.E."/>
            <person name="Garbe J."/>
            <person name="Badalamenti J.P."/>
            <person name="Herman A."/>
            <person name="Mangelson H."/>
            <person name="Liachko I."/>
            <person name="Sullivan S."/>
            <person name="Sone E.D."/>
            <person name="Koren S."/>
            <person name="Silverstein K.A.T."/>
            <person name="Beckman K.B."/>
            <person name="Gohl D.M."/>
        </authorList>
    </citation>
    <scope>NUCLEOTIDE SEQUENCE</scope>
    <source>
        <strain evidence="1">Duluth1</strain>
        <tissue evidence="1">Whole animal</tissue>
    </source>
</reference>
<reference evidence="1" key="2">
    <citation type="submission" date="2020-11" db="EMBL/GenBank/DDBJ databases">
        <authorList>
            <person name="McCartney M.A."/>
            <person name="Auch B."/>
            <person name="Kono T."/>
            <person name="Mallez S."/>
            <person name="Becker A."/>
            <person name="Gohl D.M."/>
            <person name="Silverstein K.A.T."/>
            <person name="Koren S."/>
            <person name="Bechman K.B."/>
            <person name="Herman A."/>
            <person name="Abrahante J.E."/>
            <person name="Garbe J."/>
        </authorList>
    </citation>
    <scope>NUCLEOTIDE SEQUENCE</scope>
    <source>
        <strain evidence="1">Duluth1</strain>
        <tissue evidence="1">Whole animal</tissue>
    </source>
</reference>
<dbReference type="Proteomes" id="UP000828390">
    <property type="component" value="Unassembled WGS sequence"/>
</dbReference>